<dbReference type="Gene3D" id="2.60.120.260">
    <property type="entry name" value="Galactose-binding domain-like"/>
    <property type="match status" value="1"/>
</dbReference>
<feature type="compositionally biased region" description="Low complexity" evidence="9">
    <location>
        <begin position="334"/>
        <end position="373"/>
    </location>
</feature>
<evidence type="ECO:0000256" key="7">
    <source>
        <dbReference type="ARBA" id="ARBA00023285"/>
    </source>
</evidence>
<dbReference type="HOGENOM" id="CLU_552210_0_0_1"/>
<dbReference type="AlphaFoldDB" id="Q0TVM9"/>
<proteinExistence type="predicted"/>
<evidence type="ECO:0000256" key="1">
    <source>
        <dbReference type="ARBA" id="ARBA00001941"/>
    </source>
</evidence>
<feature type="domain" description="Chitin-binding type-1" evidence="11">
    <location>
        <begin position="30"/>
        <end position="77"/>
    </location>
</feature>
<comment type="caution">
    <text evidence="8">Lacks conserved residue(s) required for the propagation of feature annotation.</text>
</comment>
<dbReference type="EMBL" id="CH445372">
    <property type="protein sequence ID" value="EAT76133.1"/>
    <property type="molecule type" value="Genomic_DNA"/>
</dbReference>
<dbReference type="InParanoid" id="Q0TVM9"/>
<protein>
    <recommendedName>
        <fullName evidence="11">Chitin-binding type-1 domain-containing protein</fullName>
    </recommendedName>
</protein>
<keyword evidence="3" id="KW-0479">Metal-binding</keyword>
<dbReference type="InterPro" id="IPR036861">
    <property type="entry name" value="Endochitinase-like_sf"/>
</dbReference>
<evidence type="ECO:0000259" key="11">
    <source>
        <dbReference type="PROSITE" id="PS50941"/>
    </source>
</evidence>
<dbReference type="GO" id="GO:0008061">
    <property type="term" value="F:chitin binding"/>
    <property type="evidence" value="ECO:0007669"/>
    <property type="project" value="UniProtKB-UniRule"/>
</dbReference>
<comment type="cofactor">
    <cofactor evidence="1">
        <name>Co(2+)</name>
        <dbReference type="ChEBI" id="CHEBI:48828"/>
    </cofactor>
</comment>
<dbReference type="Proteomes" id="UP000001055">
    <property type="component" value="Unassembled WGS sequence"/>
</dbReference>
<feature type="compositionally biased region" description="Low complexity" evidence="9">
    <location>
        <begin position="293"/>
        <end position="321"/>
    </location>
</feature>
<dbReference type="SMART" id="SM00270">
    <property type="entry name" value="ChtBD1"/>
    <property type="match status" value="2"/>
</dbReference>
<keyword evidence="7" id="KW-0170">Cobalt</keyword>
<organism evidence="12 13">
    <name type="scientific">Phaeosphaeria nodorum (strain SN15 / ATCC MYA-4574 / FGSC 10173)</name>
    <name type="common">Glume blotch fungus</name>
    <name type="synonym">Parastagonospora nodorum</name>
    <dbReference type="NCBI Taxonomy" id="321614"/>
    <lineage>
        <taxon>Eukaryota</taxon>
        <taxon>Fungi</taxon>
        <taxon>Dikarya</taxon>
        <taxon>Ascomycota</taxon>
        <taxon>Pezizomycotina</taxon>
        <taxon>Dothideomycetes</taxon>
        <taxon>Pleosporomycetidae</taxon>
        <taxon>Pleosporales</taxon>
        <taxon>Pleosporineae</taxon>
        <taxon>Phaeosphaeriaceae</taxon>
        <taxon>Parastagonospora</taxon>
    </lineage>
</organism>
<evidence type="ECO:0000256" key="10">
    <source>
        <dbReference type="SAM" id="SignalP"/>
    </source>
</evidence>
<dbReference type="KEGG" id="pno:SNOG_16435"/>
<dbReference type="CDD" id="cd11618">
    <property type="entry name" value="ChtBD1_1"/>
    <property type="match status" value="2"/>
</dbReference>
<evidence type="ECO:0000313" key="13">
    <source>
        <dbReference type="Proteomes" id="UP000001055"/>
    </source>
</evidence>
<evidence type="ECO:0000256" key="8">
    <source>
        <dbReference type="PROSITE-ProRule" id="PRU00261"/>
    </source>
</evidence>
<feature type="chain" id="PRO_5004177348" description="Chitin-binding type-1 domain-containing protein" evidence="10">
    <location>
        <begin position="21"/>
        <end position="494"/>
    </location>
</feature>
<evidence type="ECO:0000256" key="3">
    <source>
        <dbReference type="ARBA" id="ARBA00022723"/>
    </source>
</evidence>
<dbReference type="PANTHER" id="PTHR46471:SF2">
    <property type="entry name" value="CHITIN DEACETYLASE-RELATED"/>
    <property type="match status" value="1"/>
</dbReference>
<dbReference type="SUPFAM" id="SSF57016">
    <property type="entry name" value="Plant lectins/antimicrobial peptides"/>
    <property type="match status" value="2"/>
</dbReference>
<reference evidence="13" key="1">
    <citation type="journal article" date="2007" name="Plant Cell">
        <title>Dothideomycete-plant interactions illuminated by genome sequencing and EST analysis of the wheat pathogen Stagonospora nodorum.</title>
        <authorList>
            <person name="Hane J.K."/>
            <person name="Lowe R.G."/>
            <person name="Solomon P.S."/>
            <person name="Tan K.C."/>
            <person name="Schoch C.L."/>
            <person name="Spatafora J.W."/>
            <person name="Crous P.W."/>
            <person name="Kodira C."/>
            <person name="Birren B.W."/>
            <person name="Galagan J.E."/>
            <person name="Torriani S.F."/>
            <person name="McDonald B.A."/>
            <person name="Oliver R.P."/>
        </authorList>
    </citation>
    <scope>NUCLEOTIDE SEQUENCE [LARGE SCALE GENOMIC DNA]</scope>
    <source>
        <strain evidence="13">SN15 / ATCC MYA-4574 / FGSC 10173</strain>
    </source>
</reference>
<dbReference type="PROSITE" id="PS50941">
    <property type="entry name" value="CHIT_BIND_I_2"/>
    <property type="match status" value="2"/>
</dbReference>
<evidence type="ECO:0000256" key="6">
    <source>
        <dbReference type="ARBA" id="ARBA00023277"/>
    </source>
</evidence>
<dbReference type="OMA" id="LTCAGSI"/>
<accession>Q0TVM9</accession>
<evidence type="ECO:0000256" key="9">
    <source>
        <dbReference type="SAM" id="MobiDB-lite"/>
    </source>
</evidence>
<dbReference type="GO" id="GO:0004099">
    <property type="term" value="F:chitin deacetylase activity"/>
    <property type="evidence" value="ECO:0000318"/>
    <property type="project" value="GO_Central"/>
</dbReference>
<name>Q0TVM9_PHANO</name>
<keyword evidence="5" id="KW-0378">Hydrolase</keyword>
<evidence type="ECO:0000256" key="5">
    <source>
        <dbReference type="ARBA" id="ARBA00022801"/>
    </source>
</evidence>
<dbReference type="eggNOG" id="ENOG502S7G0">
    <property type="taxonomic scope" value="Eukaryota"/>
</dbReference>
<keyword evidence="4 10" id="KW-0732">Signal</keyword>
<dbReference type="GeneID" id="5983480"/>
<sequence>MLTLLRAFAVCTVIVQIALGAPASQAISKNARCGASFGSLTCKGGSFGNCCSQYGHCGSSSAYCGQGCQSGYGTCSSSPSVPPPTQILFRFKVRGLLQLWLNEYNHSDHGWCGRSAAYRGKGCNPLYGNCTDGQPSSTRAIPSQSSVRSVPLPSSSQFVVSTNARCGSAYEAFPKGMTCRGSKFGNCCSQYSYCGSGESYCGKGCQPGFGNCDARLSAPVSSSTYLASTSKTSMIEVTSTSSATSTFALPSSSFTPDVFSSSSTPVVSSSSSISALSLIAVDTPSLASSVAISSGSSDVQSTTTQTSSSTLSQTPVLSSLVGSPMPTPTTTLGDSPSSSVVPTVDSSTTVSSSEVATSTPTSSSEASISTPISLIDNPSTTVASTSSVLNTPAPAPTSLLLNGDFEATAAADIAWKIRLGGPTYNFMTSDTITAPYSGTQVGSLTYSANSAPFIAMSGQNINLRADTNYKLSAYGQSSLLNDLHHIANNWYQRT</sequence>
<evidence type="ECO:0000313" key="12">
    <source>
        <dbReference type="EMBL" id="EAT76133.1"/>
    </source>
</evidence>
<evidence type="ECO:0000256" key="2">
    <source>
        <dbReference type="ARBA" id="ARBA00022669"/>
    </source>
</evidence>
<dbReference type="PANTHER" id="PTHR46471">
    <property type="entry name" value="CHITIN DEACETYLASE"/>
    <property type="match status" value="1"/>
</dbReference>
<keyword evidence="2 8" id="KW-0147">Chitin-binding</keyword>
<dbReference type="VEuPathDB" id="FungiDB:JI435_164350"/>
<gene>
    <name evidence="12" type="ORF">SNOG_16435</name>
</gene>
<dbReference type="RefSeq" id="XP_001806550.1">
    <property type="nucleotide sequence ID" value="XM_001806498.1"/>
</dbReference>
<feature type="region of interest" description="Disordered" evidence="9">
    <location>
        <begin position="293"/>
        <end position="375"/>
    </location>
</feature>
<keyword evidence="6" id="KW-0119">Carbohydrate metabolism</keyword>
<feature type="domain" description="Chitin-binding type-1" evidence="11">
    <location>
        <begin position="163"/>
        <end position="214"/>
    </location>
</feature>
<feature type="disulfide bond" evidence="8">
    <location>
        <begin position="187"/>
        <end position="201"/>
    </location>
</feature>
<evidence type="ECO:0000256" key="4">
    <source>
        <dbReference type="ARBA" id="ARBA00022729"/>
    </source>
</evidence>
<dbReference type="InterPro" id="IPR001002">
    <property type="entry name" value="Chitin-bd_1"/>
</dbReference>
<keyword evidence="8" id="KW-1015">Disulfide bond</keyword>
<dbReference type="GO" id="GO:0006032">
    <property type="term" value="P:chitin catabolic process"/>
    <property type="evidence" value="ECO:0000318"/>
    <property type="project" value="GO_Central"/>
</dbReference>
<dbReference type="GO" id="GO:0046872">
    <property type="term" value="F:metal ion binding"/>
    <property type="evidence" value="ECO:0007669"/>
    <property type="project" value="UniProtKB-KW"/>
</dbReference>
<dbReference type="Gene3D" id="3.30.60.10">
    <property type="entry name" value="Endochitinase-like"/>
    <property type="match status" value="2"/>
</dbReference>
<feature type="signal peptide" evidence="10">
    <location>
        <begin position="1"/>
        <end position="20"/>
    </location>
</feature>
<dbReference type="STRING" id="321614.Q0TVM9"/>
<feature type="disulfide bond" evidence="8">
    <location>
        <begin position="50"/>
        <end position="64"/>
    </location>
</feature>